<gene>
    <name evidence="1" type="ORF">NPIL_669671</name>
</gene>
<dbReference type="AlphaFoldDB" id="A0A8X6PR31"/>
<name>A0A8X6PR31_NEPPI</name>
<reference evidence="1" key="1">
    <citation type="submission" date="2020-08" db="EMBL/GenBank/DDBJ databases">
        <title>Multicomponent nature underlies the extraordinary mechanical properties of spider dragline silk.</title>
        <authorList>
            <person name="Kono N."/>
            <person name="Nakamura H."/>
            <person name="Mori M."/>
            <person name="Yoshida Y."/>
            <person name="Ohtoshi R."/>
            <person name="Malay A.D."/>
            <person name="Moran D.A.P."/>
            <person name="Tomita M."/>
            <person name="Numata K."/>
            <person name="Arakawa K."/>
        </authorList>
    </citation>
    <scope>NUCLEOTIDE SEQUENCE</scope>
</reference>
<organism evidence="1 2">
    <name type="scientific">Nephila pilipes</name>
    <name type="common">Giant wood spider</name>
    <name type="synonym">Nephila maculata</name>
    <dbReference type="NCBI Taxonomy" id="299642"/>
    <lineage>
        <taxon>Eukaryota</taxon>
        <taxon>Metazoa</taxon>
        <taxon>Ecdysozoa</taxon>
        <taxon>Arthropoda</taxon>
        <taxon>Chelicerata</taxon>
        <taxon>Arachnida</taxon>
        <taxon>Araneae</taxon>
        <taxon>Araneomorphae</taxon>
        <taxon>Entelegynae</taxon>
        <taxon>Araneoidea</taxon>
        <taxon>Nephilidae</taxon>
        <taxon>Nephila</taxon>
    </lineage>
</organism>
<dbReference type="EMBL" id="BMAW01072673">
    <property type="protein sequence ID" value="GFT84138.1"/>
    <property type="molecule type" value="Genomic_DNA"/>
</dbReference>
<protein>
    <submittedName>
        <fullName evidence="1">Uncharacterized protein</fullName>
    </submittedName>
</protein>
<evidence type="ECO:0000313" key="2">
    <source>
        <dbReference type="Proteomes" id="UP000887013"/>
    </source>
</evidence>
<sequence>MKIPKDLETIRNMLLCDSDDEEDIVLDESDTDEEEYILERKDVIGRAKDLTGILDTCKCLVNDCITESISEETNKYICSVKTNYSRSRDASDTHGAEKNISSFGLDLFVWCLPGKNGLNAMK</sequence>
<evidence type="ECO:0000313" key="1">
    <source>
        <dbReference type="EMBL" id="GFT84138.1"/>
    </source>
</evidence>
<dbReference type="Proteomes" id="UP000887013">
    <property type="component" value="Unassembled WGS sequence"/>
</dbReference>
<accession>A0A8X6PR31</accession>
<comment type="caution">
    <text evidence="1">The sequence shown here is derived from an EMBL/GenBank/DDBJ whole genome shotgun (WGS) entry which is preliminary data.</text>
</comment>
<proteinExistence type="predicted"/>
<keyword evidence="2" id="KW-1185">Reference proteome</keyword>